<feature type="transmembrane region" description="Helical" evidence="6">
    <location>
        <begin position="683"/>
        <end position="708"/>
    </location>
</feature>
<proteinExistence type="predicted"/>
<evidence type="ECO:0000256" key="4">
    <source>
        <dbReference type="ARBA" id="ARBA00022989"/>
    </source>
</evidence>
<accession>A0A1S2VC52</accession>
<dbReference type="GO" id="GO:0022857">
    <property type="term" value="F:transmembrane transporter activity"/>
    <property type="evidence" value="ECO:0007669"/>
    <property type="project" value="TreeGrafter"/>
</dbReference>
<keyword evidence="4 6" id="KW-1133">Transmembrane helix</keyword>
<keyword evidence="10" id="KW-1185">Reference proteome</keyword>
<dbReference type="AlphaFoldDB" id="A0A1S2VC52"/>
<dbReference type="RefSeq" id="WP_071506086.1">
    <property type="nucleotide sequence ID" value="NZ_MORL01000025.1"/>
</dbReference>
<organism evidence="9 10">
    <name type="scientific">Arsenicibacter rosenii</name>
    <dbReference type="NCBI Taxonomy" id="1750698"/>
    <lineage>
        <taxon>Bacteria</taxon>
        <taxon>Pseudomonadati</taxon>
        <taxon>Bacteroidota</taxon>
        <taxon>Cytophagia</taxon>
        <taxon>Cytophagales</taxon>
        <taxon>Spirosomataceae</taxon>
        <taxon>Arsenicibacter</taxon>
    </lineage>
</organism>
<dbReference type="GO" id="GO:0005886">
    <property type="term" value="C:plasma membrane"/>
    <property type="evidence" value="ECO:0007669"/>
    <property type="project" value="UniProtKB-SubCell"/>
</dbReference>
<dbReference type="Proteomes" id="UP000181790">
    <property type="component" value="Unassembled WGS sequence"/>
</dbReference>
<evidence type="ECO:0000256" key="6">
    <source>
        <dbReference type="SAM" id="Phobius"/>
    </source>
</evidence>
<dbReference type="InterPro" id="IPR050250">
    <property type="entry name" value="Macrolide_Exporter_MacB"/>
</dbReference>
<feature type="transmembrane region" description="Helical" evidence="6">
    <location>
        <begin position="295"/>
        <end position="315"/>
    </location>
</feature>
<dbReference type="InterPro" id="IPR025857">
    <property type="entry name" value="MacB_PCD"/>
</dbReference>
<gene>
    <name evidence="9" type="ORF">BLX24_25635</name>
</gene>
<evidence type="ECO:0000256" key="5">
    <source>
        <dbReference type="ARBA" id="ARBA00023136"/>
    </source>
</evidence>
<keyword evidence="5 6" id="KW-0472">Membrane</keyword>
<evidence type="ECO:0008006" key="11">
    <source>
        <dbReference type="Google" id="ProtNLM"/>
    </source>
</evidence>
<evidence type="ECO:0000259" key="7">
    <source>
        <dbReference type="Pfam" id="PF02687"/>
    </source>
</evidence>
<dbReference type="OrthoDB" id="5933722at2"/>
<evidence type="ECO:0000259" key="8">
    <source>
        <dbReference type="Pfam" id="PF12704"/>
    </source>
</evidence>
<evidence type="ECO:0000256" key="3">
    <source>
        <dbReference type="ARBA" id="ARBA00022692"/>
    </source>
</evidence>
<protein>
    <recommendedName>
        <fullName evidence="11">ABC transporter permease</fullName>
    </recommendedName>
</protein>
<dbReference type="Pfam" id="PF12704">
    <property type="entry name" value="MacB_PCD"/>
    <property type="match status" value="2"/>
</dbReference>
<keyword evidence="3 6" id="KW-0812">Transmembrane</keyword>
<feature type="transmembrane region" description="Helical" evidence="6">
    <location>
        <begin position="20"/>
        <end position="42"/>
    </location>
</feature>
<evidence type="ECO:0000313" key="10">
    <source>
        <dbReference type="Proteomes" id="UP000181790"/>
    </source>
</evidence>
<comment type="subcellular location">
    <subcellularLocation>
        <location evidence="1">Cell membrane</location>
        <topology evidence="1">Multi-pass membrane protein</topology>
    </subcellularLocation>
</comment>
<feature type="transmembrane region" description="Helical" evidence="6">
    <location>
        <begin position="340"/>
        <end position="367"/>
    </location>
</feature>
<feature type="domain" description="ABC3 transporter permease C-terminal" evidence="7">
    <location>
        <begin position="686"/>
        <end position="798"/>
    </location>
</feature>
<evidence type="ECO:0000256" key="2">
    <source>
        <dbReference type="ARBA" id="ARBA00022475"/>
    </source>
</evidence>
<dbReference type="PANTHER" id="PTHR30572">
    <property type="entry name" value="MEMBRANE COMPONENT OF TRANSPORTER-RELATED"/>
    <property type="match status" value="1"/>
</dbReference>
<reference evidence="9 10" key="1">
    <citation type="submission" date="2016-10" db="EMBL/GenBank/DDBJ databases">
        <title>Arsenicibacter rosenii gen. nov., sp. nov., an efficient arsenic-methylating bacterium isolated from an arsenic-contaminated paddy soil.</title>
        <authorList>
            <person name="Huang K."/>
        </authorList>
    </citation>
    <scope>NUCLEOTIDE SEQUENCE [LARGE SCALE GENOMIC DNA]</scope>
    <source>
        <strain evidence="9 10">SM-1</strain>
    </source>
</reference>
<feature type="domain" description="MacB-like periplasmic core" evidence="8">
    <location>
        <begin position="21"/>
        <end position="237"/>
    </location>
</feature>
<evidence type="ECO:0000256" key="1">
    <source>
        <dbReference type="ARBA" id="ARBA00004651"/>
    </source>
</evidence>
<dbReference type="PANTHER" id="PTHR30572:SF18">
    <property type="entry name" value="ABC-TYPE MACROLIDE FAMILY EXPORT SYSTEM PERMEASE COMPONENT 2"/>
    <property type="match status" value="1"/>
</dbReference>
<feature type="transmembrane region" description="Helical" evidence="6">
    <location>
        <begin position="735"/>
        <end position="754"/>
    </location>
</feature>
<comment type="caution">
    <text evidence="9">The sequence shown here is derived from an EMBL/GenBank/DDBJ whole genome shotgun (WGS) entry which is preliminary data.</text>
</comment>
<feature type="domain" description="ABC3 transporter permease C-terminal" evidence="7">
    <location>
        <begin position="299"/>
        <end position="414"/>
    </location>
</feature>
<evidence type="ECO:0000313" key="9">
    <source>
        <dbReference type="EMBL" id="OIN56294.1"/>
    </source>
</evidence>
<feature type="transmembrane region" description="Helical" evidence="6">
    <location>
        <begin position="432"/>
        <end position="455"/>
    </location>
</feature>
<dbReference type="Pfam" id="PF02687">
    <property type="entry name" value="FtsX"/>
    <property type="match status" value="2"/>
</dbReference>
<sequence length="806" mass="89954">MLKNYLKIAVRNLWKNKTYALINVLGMSVAFASCLLLFLTAYHELSFDKFHENGKQLFMIYQQIGAKDKSETMPAPLEPALRKEFPQQIARVSRVVGGDNYIRYNNKEVVENVQFVDAGFLNMFSFPVLNGQKGAGALRNLSSLVLTGTTAKAIFGAENPVGKTVQMKQQERWVPFVVSAVVADTPENSSIRFDALARFEAEADYHRNKDTWDNRYHSTYLQLIPSVTQASVEEQLRGFVKKYYAGNVKNLKRDGGQPDEKGDLLSLRLLPYEEMHFATDLGGGSVMAIKKSYPYLLLIVAGFIVLIACINFVNLSTARSLSRAREVGMRKALGAIKSQLIIQFWGEALILCLIALSIGSILAWSLLPELKSIFKSATSIEYLKQPVILVSLLLGFLFITLIAGGYPAWFITRFSTVKVLKGSLSIGRAGSLRNVLLIVQFGIATLLMICTLVAWQQMTFLQNMPLGFNEDQVISIPVNGGVNGRQALKLFRDRVAQEPNVLSVTGAYKNFGRGRDGSTFTSIVGFEHKNREVKTHWQIVDYDYLKTLDIKLIAGRDFSPQFATDSVESIIINEEMAKQLNEKNPVGTLLNVNPGQPMRVIGVVKNYHHESLKRTIQPNSLILDPKTPLFYILVKVAPDHVPATMAMLERIWKEISPKGEFQGSFLDENTNRQYQNEKRLSQLFISAAVLAILLSCMGLFAIAVMVMAQRTKEVGVRKVLGASVSSIVLLLSKDFLKLVITGIVIASPIAWYAMNQWLQDYAYKITIEWWVFAVAALAAILIAFITVSFQSIKAALTNPVRSLKSE</sequence>
<feature type="transmembrane region" description="Helical" evidence="6">
    <location>
        <begin position="769"/>
        <end position="789"/>
    </location>
</feature>
<name>A0A1S2VC52_9BACT</name>
<keyword evidence="2" id="KW-1003">Cell membrane</keyword>
<dbReference type="EMBL" id="MORL01000025">
    <property type="protein sequence ID" value="OIN56294.1"/>
    <property type="molecule type" value="Genomic_DNA"/>
</dbReference>
<feature type="domain" description="MacB-like periplasmic core" evidence="8">
    <location>
        <begin position="437"/>
        <end position="638"/>
    </location>
</feature>
<feature type="transmembrane region" description="Helical" evidence="6">
    <location>
        <begin position="387"/>
        <end position="411"/>
    </location>
</feature>
<dbReference type="InterPro" id="IPR003838">
    <property type="entry name" value="ABC3_permease_C"/>
</dbReference>
<dbReference type="PROSITE" id="PS51257">
    <property type="entry name" value="PROKAR_LIPOPROTEIN"/>
    <property type="match status" value="1"/>
</dbReference>